<dbReference type="GO" id="GO:0019588">
    <property type="term" value="P:anaerobic glycerol catabolic process"/>
    <property type="evidence" value="ECO:0007669"/>
    <property type="project" value="UniProtKB-UniPathway"/>
</dbReference>
<evidence type="ECO:0000256" key="3">
    <source>
        <dbReference type="ARBA" id="ARBA00008757"/>
    </source>
</evidence>
<dbReference type="GO" id="GO:0005829">
    <property type="term" value="C:cytosol"/>
    <property type="evidence" value="ECO:0007669"/>
    <property type="project" value="TreeGrafter"/>
</dbReference>
<dbReference type="GO" id="GO:0004371">
    <property type="term" value="F:glycerone kinase activity"/>
    <property type="evidence" value="ECO:0007669"/>
    <property type="project" value="UniProtKB-EC"/>
</dbReference>
<dbReference type="GO" id="GO:0005524">
    <property type="term" value="F:ATP binding"/>
    <property type="evidence" value="ECO:0007669"/>
    <property type="project" value="UniProtKB-KW"/>
</dbReference>
<evidence type="ECO:0008006" key="15">
    <source>
        <dbReference type="Google" id="ProtNLM"/>
    </source>
</evidence>
<accession>W4JZ53</accession>
<dbReference type="UniPathway" id="UPA00617">
    <property type="reaction ID" value="UER00669"/>
</dbReference>
<dbReference type="RefSeq" id="XP_009548809.1">
    <property type="nucleotide sequence ID" value="XM_009550514.1"/>
</dbReference>
<dbReference type="Pfam" id="PF02734">
    <property type="entry name" value="Dak2"/>
    <property type="match status" value="1"/>
</dbReference>
<evidence type="ECO:0000313" key="14">
    <source>
        <dbReference type="Proteomes" id="UP000030671"/>
    </source>
</evidence>
<proteinExistence type="inferred from homology"/>
<dbReference type="PANTHER" id="PTHR28629:SF14">
    <property type="entry name" value="DIHYDROXYACETONE KINASE 1"/>
    <property type="match status" value="1"/>
</dbReference>
<dbReference type="PROSITE" id="PS51481">
    <property type="entry name" value="DHAK"/>
    <property type="match status" value="1"/>
</dbReference>
<gene>
    <name evidence="13" type="ORF">HETIRDRAFT_64180</name>
</gene>
<keyword evidence="8" id="KW-0067">ATP-binding</keyword>
<evidence type="ECO:0000313" key="13">
    <source>
        <dbReference type="EMBL" id="ETW78848.1"/>
    </source>
</evidence>
<evidence type="ECO:0000256" key="5">
    <source>
        <dbReference type="ARBA" id="ARBA00022741"/>
    </source>
</evidence>
<protein>
    <recommendedName>
        <fullName evidence="15">Dihydroxyacetone kinase</fullName>
    </recommendedName>
</protein>
<reference evidence="13 14" key="1">
    <citation type="journal article" date="2012" name="New Phytol.">
        <title>Insight into trade-off between wood decay and parasitism from the genome of a fungal forest pathogen.</title>
        <authorList>
            <person name="Olson A."/>
            <person name="Aerts A."/>
            <person name="Asiegbu F."/>
            <person name="Belbahri L."/>
            <person name="Bouzid O."/>
            <person name="Broberg A."/>
            <person name="Canback B."/>
            <person name="Coutinho P.M."/>
            <person name="Cullen D."/>
            <person name="Dalman K."/>
            <person name="Deflorio G."/>
            <person name="van Diepen L.T."/>
            <person name="Dunand C."/>
            <person name="Duplessis S."/>
            <person name="Durling M."/>
            <person name="Gonthier P."/>
            <person name="Grimwood J."/>
            <person name="Fossdal C.G."/>
            <person name="Hansson D."/>
            <person name="Henrissat B."/>
            <person name="Hietala A."/>
            <person name="Himmelstrand K."/>
            <person name="Hoffmeister D."/>
            <person name="Hogberg N."/>
            <person name="James T.Y."/>
            <person name="Karlsson M."/>
            <person name="Kohler A."/>
            <person name="Kues U."/>
            <person name="Lee Y.H."/>
            <person name="Lin Y.C."/>
            <person name="Lind M."/>
            <person name="Lindquist E."/>
            <person name="Lombard V."/>
            <person name="Lucas S."/>
            <person name="Lunden K."/>
            <person name="Morin E."/>
            <person name="Murat C."/>
            <person name="Park J."/>
            <person name="Raffaello T."/>
            <person name="Rouze P."/>
            <person name="Salamov A."/>
            <person name="Schmutz J."/>
            <person name="Solheim H."/>
            <person name="Stahlberg J."/>
            <person name="Velez H."/>
            <person name="de Vries R.P."/>
            <person name="Wiebenga A."/>
            <person name="Woodward S."/>
            <person name="Yakovlev I."/>
            <person name="Garbelotto M."/>
            <person name="Martin F."/>
            <person name="Grigoriev I.V."/>
            <person name="Stenlid J."/>
        </authorList>
    </citation>
    <scope>NUCLEOTIDE SEQUENCE [LARGE SCALE GENOMIC DNA]</scope>
    <source>
        <strain evidence="13 14">TC 32-1</strain>
    </source>
</reference>
<dbReference type="GeneID" id="20678672"/>
<dbReference type="OrthoDB" id="1724672at2759"/>
<sequence length="533" mass="55912">MLTAAVCGNVFASPGSSQVRGAIDLVDNEKGTLIIVKNYTGDVLNFGLAKEQYAALHPEKADRVKLIVVGDDVAVGRTQGSIVGRRGLAGTVLVYKIAGALASLGGEFEKVYKTAEWVANNLATIGVGLDHCHVPGTAVAESQMKEGEIEIGLGIHNESGNRRVSPIPSLHDLVQQLLDPLLSTSDPERSFLPLRGEGDEVVLMLNNPGGVSELELGSIVREVQTSLVERQIKVLRVLSGSFMTSLNMLGFSITLLLLPTTSSPGTISTQLFLDLLDTPTSAPGWKWSSGQPPPPIIAAQEAPRADVATRELEGKAKLRAADPGAFDAAIERVCRALNAAEPEITRMDSIAGDGDCGLTLQAGATAVLQELKEGNAGGVDIIGTILTVSNVAADKMGGTSGALYSYVTSIFFSALAQGLQFAAATGMSDVVTQEVWAQALASALRSLYTYTRARPPSRTLIDPLAAFVDALSSHPNDLRGAVARAAKAAENTRDVEAKAGRSAYVEGDRLKSERVPDPGAWGIKVLLEAIVGA</sequence>
<feature type="domain" description="DhaK" evidence="12">
    <location>
        <begin position="1"/>
        <end position="285"/>
    </location>
</feature>
<dbReference type="KEGG" id="hir:HETIRDRAFT_64180"/>
<comment type="pathway">
    <text evidence="2">Polyol metabolism; glycerol fermentation; glycerone phosphate from glycerol (oxidative route): step 2/2.</text>
</comment>
<dbReference type="FunFam" id="3.30.1180.20:FF:000001">
    <property type="entry name" value="Dihydroxyacetone kinase 1"/>
    <property type="match status" value="1"/>
</dbReference>
<dbReference type="FunCoup" id="W4JZ53">
    <property type="interactions" value="401"/>
</dbReference>
<dbReference type="AlphaFoldDB" id="W4JZ53"/>
<dbReference type="InterPro" id="IPR004006">
    <property type="entry name" value="DhaK_dom"/>
</dbReference>
<dbReference type="Proteomes" id="UP000030671">
    <property type="component" value="Unassembled WGS sequence"/>
</dbReference>
<evidence type="ECO:0000256" key="1">
    <source>
        <dbReference type="ARBA" id="ARBA00003264"/>
    </source>
</evidence>
<keyword evidence="7" id="KW-0319">Glycerol metabolism</keyword>
<dbReference type="PANTHER" id="PTHR28629">
    <property type="entry name" value="TRIOKINASE/FMN CYCLASE"/>
    <property type="match status" value="1"/>
</dbReference>
<dbReference type="SUPFAM" id="SSF82549">
    <property type="entry name" value="DAK1/DegV-like"/>
    <property type="match status" value="1"/>
</dbReference>
<dbReference type="eggNOG" id="KOG2426">
    <property type="taxonomic scope" value="Eukaryota"/>
</dbReference>
<dbReference type="PROSITE" id="PS51480">
    <property type="entry name" value="DHAL"/>
    <property type="match status" value="1"/>
</dbReference>
<dbReference type="Gene3D" id="1.25.40.340">
    <property type="match status" value="1"/>
</dbReference>
<evidence type="ECO:0000259" key="12">
    <source>
        <dbReference type="PROSITE" id="PS51481"/>
    </source>
</evidence>
<organism evidence="13 14">
    <name type="scientific">Heterobasidion irregulare (strain TC 32-1)</name>
    <dbReference type="NCBI Taxonomy" id="747525"/>
    <lineage>
        <taxon>Eukaryota</taxon>
        <taxon>Fungi</taxon>
        <taxon>Dikarya</taxon>
        <taxon>Basidiomycota</taxon>
        <taxon>Agaricomycotina</taxon>
        <taxon>Agaricomycetes</taxon>
        <taxon>Russulales</taxon>
        <taxon>Bondarzewiaceae</taxon>
        <taxon>Heterobasidion</taxon>
        <taxon>Heterobasidion annosum species complex</taxon>
    </lineage>
</organism>
<feature type="domain" description="DhaL" evidence="11">
    <location>
        <begin position="324"/>
        <end position="532"/>
    </location>
</feature>
<evidence type="ECO:0000256" key="2">
    <source>
        <dbReference type="ARBA" id="ARBA00004778"/>
    </source>
</evidence>
<keyword evidence="6" id="KW-0418">Kinase</keyword>
<dbReference type="STRING" id="747525.W4JZ53"/>
<keyword evidence="4" id="KW-0808">Transferase</keyword>
<dbReference type="GO" id="GO:0050354">
    <property type="term" value="F:triokinase activity"/>
    <property type="evidence" value="ECO:0007669"/>
    <property type="project" value="UniProtKB-EC"/>
</dbReference>
<evidence type="ECO:0000256" key="6">
    <source>
        <dbReference type="ARBA" id="ARBA00022777"/>
    </source>
</evidence>
<comment type="catalytic activity">
    <reaction evidence="9">
        <text>D-glyceraldehyde + ATP = D-glyceraldehyde 3-phosphate + ADP + H(+)</text>
        <dbReference type="Rhea" id="RHEA:13941"/>
        <dbReference type="ChEBI" id="CHEBI:15378"/>
        <dbReference type="ChEBI" id="CHEBI:17378"/>
        <dbReference type="ChEBI" id="CHEBI:30616"/>
        <dbReference type="ChEBI" id="CHEBI:59776"/>
        <dbReference type="ChEBI" id="CHEBI:456216"/>
        <dbReference type="EC" id="2.7.1.28"/>
    </reaction>
</comment>
<dbReference type="Gene3D" id="3.30.1180.20">
    <property type="entry name" value="Dihydroxyacetone kinase, domain 2"/>
    <property type="match status" value="1"/>
</dbReference>
<evidence type="ECO:0000256" key="10">
    <source>
        <dbReference type="ARBA" id="ARBA00048898"/>
    </source>
</evidence>
<evidence type="ECO:0000259" key="11">
    <source>
        <dbReference type="PROSITE" id="PS51480"/>
    </source>
</evidence>
<name>W4JZ53_HETIT</name>
<dbReference type="SMART" id="SM01120">
    <property type="entry name" value="Dak2"/>
    <property type="match status" value="1"/>
</dbReference>
<dbReference type="InParanoid" id="W4JZ53"/>
<evidence type="ECO:0000256" key="9">
    <source>
        <dbReference type="ARBA" id="ARBA00047974"/>
    </source>
</evidence>
<comment type="catalytic activity">
    <reaction evidence="10">
        <text>dihydroxyacetone + ATP = dihydroxyacetone phosphate + ADP + H(+)</text>
        <dbReference type="Rhea" id="RHEA:15773"/>
        <dbReference type="ChEBI" id="CHEBI:15378"/>
        <dbReference type="ChEBI" id="CHEBI:16016"/>
        <dbReference type="ChEBI" id="CHEBI:30616"/>
        <dbReference type="ChEBI" id="CHEBI:57642"/>
        <dbReference type="ChEBI" id="CHEBI:456216"/>
        <dbReference type="EC" id="2.7.1.29"/>
    </reaction>
</comment>
<dbReference type="SUPFAM" id="SSF101473">
    <property type="entry name" value="DhaL-like"/>
    <property type="match status" value="1"/>
</dbReference>
<keyword evidence="14" id="KW-1185">Reference proteome</keyword>
<dbReference type="InterPro" id="IPR004007">
    <property type="entry name" value="DhaL_dom"/>
</dbReference>
<dbReference type="HOGENOM" id="CLU_017054_6_0_1"/>
<evidence type="ECO:0000256" key="7">
    <source>
        <dbReference type="ARBA" id="ARBA00022798"/>
    </source>
</evidence>
<dbReference type="InterPro" id="IPR050861">
    <property type="entry name" value="Dihydroxyacetone_Kinase"/>
</dbReference>
<dbReference type="EMBL" id="KI925461">
    <property type="protein sequence ID" value="ETW78848.1"/>
    <property type="molecule type" value="Genomic_DNA"/>
</dbReference>
<dbReference type="InterPro" id="IPR036117">
    <property type="entry name" value="DhaL_dom_sf"/>
</dbReference>
<dbReference type="Pfam" id="PF02733">
    <property type="entry name" value="Dak1"/>
    <property type="match status" value="1"/>
</dbReference>
<keyword evidence="5" id="KW-0547">Nucleotide-binding</keyword>
<evidence type="ECO:0000256" key="4">
    <source>
        <dbReference type="ARBA" id="ARBA00022679"/>
    </source>
</evidence>
<evidence type="ECO:0000256" key="8">
    <source>
        <dbReference type="ARBA" id="ARBA00022840"/>
    </source>
</evidence>
<comment type="function">
    <text evidence="1">Catalyzes both the phosphorylation of dihydroxyacetone and of glyceraldehyde.</text>
</comment>
<dbReference type="Gene3D" id="3.40.50.10440">
    <property type="entry name" value="Dihydroxyacetone kinase, domain 1"/>
    <property type="match status" value="1"/>
</dbReference>
<comment type="similarity">
    <text evidence="3">Belongs to the dihydroxyacetone kinase (DAK) family.</text>
</comment>
<dbReference type="FunFam" id="1.25.40.340:FF:000001">
    <property type="entry name" value="Dihydroxyacetone kinase 1"/>
    <property type="match status" value="1"/>
</dbReference>